<keyword evidence="2" id="KW-0732">Signal</keyword>
<feature type="chain" id="PRO_5032738761" evidence="2">
    <location>
        <begin position="25"/>
        <end position="117"/>
    </location>
</feature>
<gene>
    <name evidence="4" type="ORF">JFN94_21735</name>
</gene>
<dbReference type="Proteomes" id="UP000596205">
    <property type="component" value="Chromosome 2"/>
</dbReference>
<dbReference type="RefSeq" id="WP_124826520.1">
    <property type="nucleotide sequence ID" value="NZ_CADEPR010000007.1"/>
</dbReference>
<name>A0A7T6VM45_9BURK</name>
<evidence type="ECO:0000313" key="4">
    <source>
        <dbReference type="EMBL" id="QQK06454.1"/>
    </source>
</evidence>
<organism evidence="4 5">
    <name type="scientific">Burkholderia anthina</name>
    <dbReference type="NCBI Taxonomy" id="179879"/>
    <lineage>
        <taxon>Bacteria</taxon>
        <taxon>Pseudomonadati</taxon>
        <taxon>Pseudomonadota</taxon>
        <taxon>Betaproteobacteria</taxon>
        <taxon>Burkholderiales</taxon>
        <taxon>Burkholderiaceae</taxon>
        <taxon>Burkholderia</taxon>
        <taxon>Burkholderia cepacia complex</taxon>
    </lineage>
</organism>
<dbReference type="Pfam" id="PF04972">
    <property type="entry name" value="BON"/>
    <property type="match status" value="1"/>
</dbReference>
<feature type="domain" description="BON" evidence="3">
    <location>
        <begin position="48"/>
        <end position="116"/>
    </location>
</feature>
<dbReference type="EMBL" id="CP066770">
    <property type="protein sequence ID" value="QQK06454.1"/>
    <property type="molecule type" value="Genomic_DNA"/>
</dbReference>
<dbReference type="PROSITE" id="PS50914">
    <property type="entry name" value="BON"/>
    <property type="match status" value="1"/>
</dbReference>
<evidence type="ECO:0000256" key="2">
    <source>
        <dbReference type="SAM" id="SignalP"/>
    </source>
</evidence>
<dbReference type="InterPro" id="IPR007055">
    <property type="entry name" value="BON_dom"/>
</dbReference>
<dbReference type="Gene3D" id="3.30.1340.30">
    <property type="match status" value="1"/>
</dbReference>
<evidence type="ECO:0000313" key="5">
    <source>
        <dbReference type="Proteomes" id="UP000596205"/>
    </source>
</evidence>
<dbReference type="KEGG" id="bann:JFN94_21735"/>
<feature type="region of interest" description="Disordered" evidence="1">
    <location>
        <begin position="26"/>
        <end position="45"/>
    </location>
</feature>
<reference evidence="4 5" key="1">
    <citation type="submission" date="2020-12" db="EMBL/GenBank/DDBJ databases">
        <title>Complete genome sequence of Burkholderia anthina BJQ0011.</title>
        <authorList>
            <person name="Xu Y."/>
        </authorList>
    </citation>
    <scope>NUCLEOTIDE SEQUENCE [LARGE SCALE GENOMIC DNA]</scope>
    <source>
        <strain evidence="4 5">BJQ0011</strain>
    </source>
</reference>
<protein>
    <submittedName>
        <fullName evidence="4">BON domain-containing protein</fullName>
    </submittedName>
</protein>
<sequence length="117" mass="11773">MKTSHALLSLYVATALSVAVNVQAQSEPAGSGSAPPAVTSSKKEIRAANRRLQKAVVRALGSAKGLNAANIGVIARDGAIVLRGSVTDSAQSQIATAVASSVSGVAAVRNDLLIRPE</sequence>
<feature type="signal peptide" evidence="2">
    <location>
        <begin position="1"/>
        <end position="24"/>
    </location>
</feature>
<dbReference type="AlphaFoldDB" id="A0A7T6VM45"/>
<proteinExistence type="predicted"/>
<evidence type="ECO:0000256" key="1">
    <source>
        <dbReference type="SAM" id="MobiDB-lite"/>
    </source>
</evidence>
<evidence type="ECO:0000259" key="3">
    <source>
        <dbReference type="PROSITE" id="PS50914"/>
    </source>
</evidence>
<accession>A0A7T6VM45</accession>